<dbReference type="Proteomes" id="UP000325313">
    <property type="component" value="Unassembled WGS sequence"/>
</dbReference>
<evidence type="ECO:0000313" key="1">
    <source>
        <dbReference type="EMBL" id="KAA1116921.1"/>
    </source>
</evidence>
<reference evidence="1 2" key="1">
    <citation type="submission" date="2019-05" db="EMBL/GenBank/DDBJ databases">
        <title>Emergence of the Ug99 lineage of the wheat stem rust pathogen through somatic hybridization.</title>
        <authorList>
            <person name="Li F."/>
            <person name="Upadhyaya N.M."/>
            <person name="Sperschneider J."/>
            <person name="Matny O."/>
            <person name="Nguyen-Phuc H."/>
            <person name="Mago R."/>
            <person name="Raley C."/>
            <person name="Miller M.E."/>
            <person name="Silverstein K.A.T."/>
            <person name="Henningsen E."/>
            <person name="Hirsch C.D."/>
            <person name="Visser B."/>
            <person name="Pretorius Z.A."/>
            <person name="Steffenson B.J."/>
            <person name="Schwessinger B."/>
            <person name="Dodds P.N."/>
            <person name="Figueroa M."/>
        </authorList>
    </citation>
    <scope>NUCLEOTIDE SEQUENCE [LARGE SCALE GENOMIC DNA]</scope>
    <source>
        <strain evidence="1 2">Ug99</strain>
    </source>
</reference>
<gene>
    <name evidence="1" type="ORF">PGTUg99_030536</name>
</gene>
<sequence length="239" mass="26630">MQKDISTESWICFLATNSVEQQILCKIGCCWFGLFQRRPGYMGDPFLERSIRAQHSTSWCPGTAGSTASQDKRIVRRQVDVVIIKSHSTIQLGSRHLFLQAVLVATRTKLLGLLQSPFASGVSFIKENSDVTNHGGSLSTSRLPGSVPWDDQFLPTIQPVLVSYERVARVPSQESCDVQLNPLGHTPINTHSLTVQIDVIALVIHNPLDRHQFGHESQKKGEVQLINLTWAVTHISWPN</sequence>
<comment type="caution">
    <text evidence="1">The sequence shown here is derived from an EMBL/GenBank/DDBJ whole genome shotgun (WGS) entry which is preliminary data.</text>
</comment>
<proteinExistence type="predicted"/>
<accession>A0A5B0QUG3</accession>
<dbReference type="EMBL" id="VDEP01000270">
    <property type="protein sequence ID" value="KAA1116921.1"/>
    <property type="molecule type" value="Genomic_DNA"/>
</dbReference>
<dbReference type="AlphaFoldDB" id="A0A5B0QUG3"/>
<name>A0A5B0QUG3_PUCGR</name>
<organism evidence="1 2">
    <name type="scientific">Puccinia graminis f. sp. tritici</name>
    <dbReference type="NCBI Taxonomy" id="56615"/>
    <lineage>
        <taxon>Eukaryota</taxon>
        <taxon>Fungi</taxon>
        <taxon>Dikarya</taxon>
        <taxon>Basidiomycota</taxon>
        <taxon>Pucciniomycotina</taxon>
        <taxon>Pucciniomycetes</taxon>
        <taxon>Pucciniales</taxon>
        <taxon>Pucciniaceae</taxon>
        <taxon>Puccinia</taxon>
    </lineage>
</organism>
<protein>
    <submittedName>
        <fullName evidence="1">Uncharacterized protein</fullName>
    </submittedName>
</protein>
<evidence type="ECO:0000313" key="2">
    <source>
        <dbReference type="Proteomes" id="UP000325313"/>
    </source>
</evidence>